<dbReference type="PANTHER" id="PTHR40045">
    <property type="entry name" value="YCGG FAMILY PROTEIN"/>
    <property type="match status" value="1"/>
</dbReference>
<dbReference type="RefSeq" id="WP_342882470.1">
    <property type="nucleotide sequence ID" value="NZ_JBBMQS010000012.1"/>
</dbReference>
<dbReference type="NCBIfam" id="NF041366">
    <property type="entry name" value="GntA_guanitoxin"/>
    <property type="match status" value="1"/>
</dbReference>
<dbReference type="Proteomes" id="UP001461163">
    <property type="component" value="Unassembled WGS sequence"/>
</dbReference>
<dbReference type="PANTHER" id="PTHR40045:SF1">
    <property type="entry name" value="YQCI_YCGG FAMILY PROTEIN"/>
    <property type="match status" value="1"/>
</dbReference>
<dbReference type="InterPro" id="IPR014988">
    <property type="entry name" value="Uncharacterised_YqcI/YcgG"/>
</dbReference>
<dbReference type="Pfam" id="PF08892">
    <property type="entry name" value="YqcI_YcgG"/>
    <property type="match status" value="1"/>
</dbReference>
<gene>
    <name evidence="1" type="primary">gntA</name>
    <name evidence="1" type="ORF">WNY77_17890</name>
</gene>
<evidence type="ECO:0000313" key="2">
    <source>
        <dbReference type="Proteomes" id="UP001461163"/>
    </source>
</evidence>
<keyword evidence="2" id="KW-1185">Reference proteome</keyword>
<reference evidence="1 2" key="1">
    <citation type="submission" date="2024-03" db="EMBL/GenBank/DDBJ databases">
        <title>Community enrichment and isolation of bacterial strains for fucoidan degradation.</title>
        <authorList>
            <person name="Sichert A."/>
        </authorList>
    </citation>
    <scope>NUCLEOTIDE SEQUENCE [LARGE SCALE GENOMIC DNA]</scope>
    <source>
        <strain evidence="1 2">AS12</strain>
    </source>
</reference>
<name>A0ABU9T0L6_9ALTE</name>
<comment type="caution">
    <text evidence="1">The sequence shown here is derived from an EMBL/GenBank/DDBJ whole genome shotgun (WGS) entry which is preliminary data.</text>
</comment>
<proteinExistence type="predicted"/>
<dbReference type="EMBL" id="JBBMQS010000012">
    <property type="protein sequence ID" value="MEM5499289.1"/>
    <property type="molecule type" value="Genomic_DNA"/>
</dbReference>
<sequence length="222" mass="25511">MISQSELPSSIEKFIKQDGFPCVGAKIALNKEQIVTLDFGDISSNQNDQNILDELYQFITNYNSSKPLYFSFVATFKYSTLTSEKEFEDALWDKLQNLYDRDSMTHKWDKRVSDNPDDSEFSFSLGGEAFFIIGLSPFATRRARRFKHPSIVFNLHSQFQVLKESNKFNALRDRIRTSEEAFSGSANPNLHDHGVLSEARQYSGRAVSNSWKCPFSTRKKDD</sequence>
<evidence type="ECO:0000313" key="1">
    <source>
        <dbReference type="EMBL" id="MEM5499289.1"/>
    </source>
</evidence>
<protein>
    <submittedName>
        <fullName evidence="1">Guanitoxin biosynthesis heme-dependent pre-guanitoxin N-hydroxylase GntA</fullName>
    </submittedName>
</protein>
<accession>A0ABU9T0L6</accession>
<organism evidence="1 2">
    <name type="scientific">Paraglaciecola mesophila</name>
    <dbReference type="NCBI Taxonomy" id="197222"/>
    <lineage>
        <taxon>Bacteria</taxon>
        <taxon>Pseudomonadati</taxon>
        <taxon>Pseudomonadota</taxon>
        <taxon>Gammaproteobacteria</taxon>
        <taxon>Alteromonadales</taxon>
        <taxon>Alteromonadaceae</taxon>
        <taxon>Paraglaciecola</taxon>
    </lineage>
</organism>